<dbReference type="AlphaFoldDB" id="S4MTK5"/>
<organism evidence="2 3">
    <name type="scientific">Streptomyces afghaniensis 772</name>
    <dbReference type="NCBI Taxonomy" id="1283301"/>
    <lineage>
        <taxon>Bacteria</taxon>
        <taxon>Bacillati</taxon>
        <taxon>Actinomycetota</taxon>
        <taxon>Actinomycetes</taxon>
        <taxon>Kitasatosporales</taxon>
        <taxon>Streptomycetaceae</taxon>
        <taxon>Streptomyces</taxon>
    </lineage>
</organism>
<gene>
    <name evidence="2" type="ORF">STAFG_0081</name>
</gene>
<dbReference type="Proteomes" id="UP000015001">
    <property type="component" value="Unassembled WGS sequence"/>
</dbReference>
<comment type="caution">
    <text evidence="2">The sequence shown here is derived from an EMBL/GenBank/DDBJ whole genome shotgun (WGS) entry which is preliminary data.</text>
</comment>
<proteinExistence type="predicted"/>
<feature type="region of interest" description="Disordered" evidence="1">
    <location>
        <begin position="29"/>
        <end position="50"/>
    </location>
</feature>
<accession>S4MTK5</accession>
<dbReference type="PATRIC" id="fig|1283301.3.peg.75"/>
<name>S4MTK5_9ACTN</name>
<protein>
    <submittedName>
        <fullName evidence="2">Uncharacterized protein</fullName>
    </submittedName>
</protein>
<evidence type="ECO:0000313" key="2">
    <source>
        <dbReference type="EMBL" id="EPJ42863.1"/>
    </source>
</evidence>
<keyword evidence="3" id="KW-1185">Reference proteome</keyword>
<reference evidence="2 3" key="1">
    <citation type="submission" date="2013-02" db="EMBL/GenBank/DDBJ databases">
        <title>Draft Genome Sequence of Streptomyces afghaniensis, Which Produces Compounds of the Julimycin B-Complex.</title>
        <authorList>
            <person name="Gruening B.A."/>
            <person name="Praeg A."/>
            <person name="Erxleben A."/>
            <person name="Guenther S."/>
            <person name="Fiedler H.-P."/>
            <person name="Goodfellow M."/>
            <person name="Mueller M."/>
        </authorList>
    </citation>
    <scope>NUCLEOTIDE SEQUENCE [LARGE SCALE GENOMIC DNA]</scope>
    <source>
        <strain evidence="2 3">772</strain>
    </source>
</reference>
<dbReference type="EMBL" id="AOPY01000417">
    <property type="protein sequence ID" value="EPJ42863.1"/>
    <property type="molecule type" value="Genomic_DNA"/>
</dbReference>
<sequence>MAATTMRDALDVELAPVILVPLLGTGRVRHPRKSRTTSSERLPGNAAWRW</sequence>
<evidence type="ECO:0000313" key="3">
    <source>
        <dbReference type="Proteomes" id="UP000015001"/>
    </source>
</evidence>
<dbReference type="HOGENOM" id="CLU_3122963_0_0_11"/>
<evidence type="ECO:0000256" key="1">
    <source>
        <dbReference type="SAM" id="MobiDB-lite"/>
    </source>
</evidence>